<keyword evidence="3" id="KW-1185">Reference proteome</keyword>
<sequence length="76" mass="8692">MLGASQSHDCGHDTWSGEWPGNAECREFGWYVYGDPSVDGFWVRCGADHPQATEDLNRLVTEADWNPALQRWQQRP</sequence>
<proteinExistence type="predicted"/>
<dbReference type="RefSeq" id="WP_020385299.1">
    <property type="nucleotide sequence ID" value="NZ_SMKA01000001.1"/>
</dbReference>
<feature type="region of interest" description="Disordered" evidence="1">
    <location>
        <begin position="1"/>
        <end position="20"/>
    </location>
</feature>
<evidence type="ECO:0000313" key="3">
    <source>
        <dbReference type="Proteomes" id="UP000295075"/>
    </source>
</evidence>
<dbReference type="AlphaFoldDB" id="A0A4R4QJH2"/>
<protein>
    <submittedName>
        <fullName evidence="2">Uncharacterized protein</fullName>
    </submittedName>
</protein>
<comment type="caution">
    <text evidence="2">The sequence shown here is derived from an EMBL/GenBank/DDBJ whole genome shotgun (WGS) entry which is preliminary data.</text>
</comment>
<evidence type="ECO:0000256" key="1">
    <source>
        <dbReference type="SAM" id="MobiDB-lite"/>
    </source>
</evidence>
<name>A0A4R4QJH2_9ACTN</name>
<organism evidence="2 3">
    <name type="scientific">Kribbella albertanoniae</name>
    <dbReference type="NCBI Taxonomy" id="1266829"/>
    <lineage>
        <taxon>Bacteria</taxon>
        <taxon>Bacillati</taxon>
        <taxon>Actinomycetota</taxon>
        <taxon>Actinomycetes</taxon>
        <taxon>Propionibacteriales</taxon>
        <taxon>Kribbellaceae</taxon>
        <taxon>Kribbella</taxon>
    </lineage>
</organism>
<gene>
    <name evidence="2" type="ORF">E1261_00595</name>
</gene>
<evidence type="ECO:0000313" key="2">
    <source>
        <dbReference type="EMBL" id="TDC35857.1"/>
    </source>
</evidence>
<reference evidence="2 3" key="1">
    <citation type="submission" date="2019-03" db="EMBL/GenBank/DDBJ databases">
        <title>Draft genome sequences of novel Actinobacteria.</title>
        <authorList>
            <person name="Sahin N."/>
            <person name="Ay H."/>
            <person name="Saygin H."/>
        </authorList>
    </citation>
    <scope>NUCLEOTIDE SEQUENCE [LARGE SCALE GENOMIC DNA]</scope>
    <source>
        <strain evidence="2 3">JCM 30547</strain>
    </source>
</reference>
<dbReference type="EMBL" id="SMKA01000001">
    <property type="protein sequence ID" value="TDC35857.1"/>
    <property type="molecule type" value="Genomic_DNA"/>
</dbReference>
<dbReference type="OrthoDB" id="4173178at2"/>
<accession>A0A4R4QJH2</accession>
<dbReference type="Proteomes" id="UP000295075">
    <property type="component" value="Unassembled WGS sequence"/>
</dbReference>